<evidence type="ECO:0000256" key="1">
    <source>
        <dbReference type="SAM" id="Phobius"/>
    </source>
</evidence>
<dbReference type="Gene3D" id="2.120.10.80">
    <property type="entry name" value="Kelch-type beta propeller"/>
    <property type="match status" value="1"/>
</dbReference>
<evidence type="ECO:0000313" key="2">
    <source>
        <dbReference type="EMBL" id="RKO91826.1"/>
    </source>
</evidence>
<evidence type="ECO:0000313" key="3">
    <source>
        <dbReference type="Proteomes" id="UP000269721"/>
    </source>
</evidence>
<keyword evidence="3" id="KW-1185">Reference proteome</keyword>
<accession>A0A4P9WM90</accession>
<dbReference type="InterPro" id="IPR015915">
    <property type="entry name" value="Kelch-typ_b-propeller"/>
</dbReference>
<keyword evidence="1" id="KW-0812">Transmembrane</keyword>
<feature type="transmembrane region" description="Helical" evidence="1">
    <location>
        <begin position="226"/>
        <end position="253"/>
    </location>
</feature>
<reference evidence="3" key="1">
    <citation type="journal article" date="2018" name="Nat. Microbiol.">
        <title>Leveraging single-cell genomics to expand the fungal tree of life.</title>
        <authorList>
            <person name="Ahrendt S.R."/>
            <person name="Quandt C.A."/>
            <person name="Ciobanu D."/>
            <person name="Clum A."/>
            <person name="Salamov A."/>
            <person name="Andreopoulos B."/>
            <person name="Cheng J.F."/>
            <person name="Woyke T."/>
            <person name="Pelin A."/>
            <person name="Henrissat B."/>
            <person name="Reynolds N.K."/>
            <person name="Benny G.L."/>
            <person name="Smith M.E."/>
            <person name="James T.Y."/>
            <person name="Grigoriev I.V."/>
        </authorList>
    </citation>
    <scope>NUCLEOTIDE SEQUENCE [LARGE SCALE GENOMIC DNA]</scope>
</reference>
<sequence length="386" mass="41477">MAAGIAHRMKQHLVAAFATPPELRCPMDGAGGVDRDEQPIDRAIDVRHASKFMKVAPKDSPVIFGRGEVYSVWYAERGFVLEEGRLESHFFGSPSLTADLRKFNITTAAWQLLPAYGTIPRVAGTNNPAAVCVDSTIYVVLPNNTFVAFSLATSMWLSNPPTPPSTVGKAAPLVLGESVYFAGGETDPAGVATLVVLDRGLIVGVRVSWRTVQHPRHLMRRLHGNFFHPLGAIADGVAAVVVIILAAGAYGFWRTRNPTILEVYGPEESSFALHLCSIAPGIRLRDRLRTDPPTKGGIGVTLGDEIVFGPRAETSSTTLAPFHRRNPPPIALNFAVLPSRPTACAGIPRRSAFGDGWTYVDNVTMGISGLAPLPAIEIGNDFRKSP</sequence>
<dbReference type="AlphaFoldDB" id="A0A4P9WM90"/>
<proteinExistence type="predicted"/>
<keyword evidence="1" id="KW-0472">Membrane</keyword>
<dbReference type="Proteomes" id="UP000269721">
    <property type="component" value="Unassembled WGS sequence"/>
</dbReference>
<dbReference type="SUPFAM" id="SSF117281">
    <property type="entry name" value="Kelch motif"/>
    <property type="match status" value="1"/>
</dbReference>
<dbReference type="EMBL" id="KZ994889">
    <property type="protein sequence ID" value="RKO91826.1"/>
    <property type="molecule type" value="Genomic_DNA"/>
</dbReference>
<dbReference type="OrthoDB" id="45365at2759"/>
<keyword evidence="1" id="KW-1133">Transmembrane helix</keyword>
<gene>
    <name evidence="2" type="ORF">BDK51DRAFT_42766</name>
</gene>
<protein>
    <submittedName>
        <fullName evidence="2">Uncharacterized protein</fullName>
    </submittedName>
</protein>
<name>A0A4P9WM90_9FUNG</name>
<organism evidence="2 3">
    <name type="scientific">Blyttiomyces helicus</name>
    <dbReference type="NCBI Taxonomy" id="388810"/>
    <lineage>
        <taxon>Eukaryota</taxon>
        <taxon>Fungi</taxon>
        <taxon>Fungi incertae sedis</taxon>
        <taxon>Chytridiomycota</taxon>
        <taxon>Chytridiomycota incertae sedis</taxon>
        <taxon>Chytridiomycetes</taxon>
        <taxon>Chytridiomycetes incertae sedis</taxon>
        <taxon>Blyttiomyces</taxon>
    </lineage>
</organism>